<accession>A0A9D3MLJ2</accession>
<sequence>MCENQCTQHIWSQVICSDMLRQKLCLSLYFLPVELAELQISSASLSTTRVPSSFRWTRHMLQLDLAELVCHMASSLFLYMTKLQSACIHKRWASEEAVSDDQMGFQP</sequence>
<protein>
    <submittedName>
        <fullName evidence="1">Uncharacterized protein</fullName>
    </submittedName>
</protein>
<evidence type="ECO:0000313" key="2">
    <source>
        <dbReference type="Proteomes" id="UP001044222"/>
    </source>
</evidence>
<gene>
    <name evidence="1" type="ORF">ANANG_G00089440</name>
</gene>
<organism evidence="1 2">
    <name type="scientific">Anguilla anguilla</name>
    <name type="common">European freshwater eel</name>
    <name type="synonym">Muraena anguilla</name>
    <dbReference type="NCBI Taxonomy" id="7936"/>
    <lineage>
        <taxon>Eukaryota</taxon>
        <taxon>Metazoa</taxon>
        <taxon>Chordata</taxon>
        <taxon>Craniata</taxon>
        <taxon>Vertebrata</taxon>
        <taxon>Euteleostomi</taxon>
        <taxon>Actinopterygii</taxon>
        <taxon>Neopterygii</taxon>
        <taxon>Teleostei</taxon>
        <taxon>Anguilliformes</taxon>
        <taxon>Anguillidae</taxon>
        <taxon>Anguilla</taxon>
    </lineage>
</organism>
<keyword evidence="2" id="KW-1185">Reference proteome</keyword>
<dbReference type="EMBL" id="JAFIRN010000004">
    <property type="protein sequence ID" value="KAG5851101.1"/>
    <property type="molecule type" value="Genomic_DNA"/>
</dbReference>
<proteinExistence type="predicted"/>
<name>A0A9D3MLJ2_ANGAN</name>
<evidence type="ECO:0000313" key="1">
    <source>
        <dbReference type="EMBL" id="KAG5851101.1"/>
    </source>
</evidence>
<comment type="caution">
    <text evidence="1">The sequence shown here is derived from an EMBL/GenBank/DDBJ whole genome shotgun (WGS) entry which is preliminary data.</text>
</comment>
<dbReference type="Proteomes" id="UP001044222">
    <property type="component" value="Unassembled WGS sequence"/>
</dbReference>
<dbReference type="AlphaFoldDB" id="A0A9D3MLJ2"/>
<reference evidence="1" key="1">
    <citation type="submission" date="2021-01" db="EMBL/GenBank/DDBJ databases">
        <title>A chromosome-scale assembly of European eel, Anguilla anguilla.</title>
        <authorList>
            <person name="Henkel C."/>
            <person name="Jong-Raadsen S.A."/>
            <person name="Dufour S."/>
            <person name="Weltzien F.-A."/>
            <person name="Palstra A.P."/>
            <person name="Pelster B."/>
            <person name="Spaink H.P."/>
            <person name="Van Den Thillart G.E."/>
            <person name="Jansen H."/>
            <person name="Zahm M."/>
            <person name="Klopp C."/>
            <person name="Cedric C."/>
            <person name="Louis A."/>
            <person name="Berthelot C."/>
            <person name="Parey E."/>
            <person name="Roest Crollius H."/>
            <person name="Montfort J."/>
            <person name="Robinson-Rechavi M."/>
            <person name="Bucao C."/>
            <person name="Bouchez O."/>
            <person name="Gislard M."/>
            <person name="Lluch J."/>
            <person name="Milhes M."/>
            <person name="Lampietro C."/>
            <person name="Lopez Roques C."/>
            <person name="Donnadieu C."/>
            <person name="Braasch I."/>
            <person name="Desvignes T."/>
            <person name="Postlethwait J."/>
            <person name="Bobe J."/>
            <person name="Guiguen Y."/>
            <person name="Dirks R."/>
        </authorList>
    </citation>
    <scope>NUCLEOTIDE SEQUENCE</scope>
    <source>
        <strain evidence="1">Tag_6206</strain>
        <tissue evidence="1">Liver</tissue>
    </source>
</reference>